<proteinExistence type="predicted"/>
<evidence type="ECO:0000313" key="3">
    <source>
        <dbReference type="Proteomes" id="UP000676310"/>
    </source>
</evidence>
<keyword evidence="3" id="KW-1185">Reference proteome</keyword>
<gene>
    <name evidence="2" type="ORF">ALTATR162_LOCUS12052</name>
</gene>
<reference evidence="2" key="1">
    <citation type="submission" date="2021-05" db="EMBL/GenBank/DDBJ databases">
        <authorList>
            <person name="Stam R."/>
        </authorList>
    </citation>
    <scope>NUCLEOTIDE SEQUENCE</scope>
    <source>
        <strain evidence="2">CS162</strain>
    </source>
</reference>
<dbReference type="AlphaFoldDB" id="A0A8J2NC41"/>
<organism evidence="2 3">
    <name type="scientific">Alternaria atra</name>
    <dbReference type="NCBI Taxonomy" id="119953"/>
    <lineage>
        <taxon>Eukaryota</taxon>
        <taxon>Fungi</taxon>
        <taxon>Dikarya</taxon>
        <taxon>Ascomycota</taxon>
        <taxon>Pezizomycotina</taxon>
        <taxon>Dothideomycetes</taxon>
        <taxon>Pleosporomycetidae</taxon>
        <taxon>Pleosporales</taxon>
        <taxon>Pleosporineae</taxon>
        <taxon>Pleosporaceae</taxon>
        <taxon>Alternaria</taxon>
        <taxon>Alternaria sect. Ulocladioides</taxon>
    </lineage>
</organism>
<dbReference type="RefSeq" id="XP_043175632.1">
    <property type="nucleotide sequence ID" value="XM_043319697.1"/>
</dbReference>
<dbReference type="OrthoDB" id="3681770at2759"/>
<dbReference type="Proteomes" id="UP000676310">
    <property type="component" value="Unassembled WGS sequence"/>
</dbReference>
<evidence type="ECO:0000256" key="1">
    <source>
        <dbReference type="SAM" id="MobiDB-lite"/>
    </source>
</evidence>
<feature type="compositionally biased region" description="Polar residues" evidence="1">
    <location>
        <begin position="111"/>
        <end position="134"/>
    </location>
</feature>
<name>A0A8J2NC41_9PLEO</name>
<comment type="caution">
    <text evidence="2">The sequence shown here is derived from an EMBL/GenBank/DDBJ whole genome shotgun (WGS) entry which is preliminary data.</text>
</comment>
<evidence type="ECO:0000313" key="2">
    <source>
        <dbReference type="EMBL" id="CAG5188884.1"/>
    </source>
</evidence>
<dbReference type="EMBL" id="CAJRGZ010000032">
    <property type="protein sequence ID" value="CAG5188884.1"/>
    <property type="molecule type" value="Genomic_DNA"/>
</dbReference>
<sequence length="143" mass="15118">MIPTGDVGENLCFSDFSTPLTAYNPTRSPVTTTYNDGDVKTYYSLDQYATDNTNLFSSGTIADTPMIVYWQESDLSNFDAKYAATIADKFDINFTPTAAAGVTAETATPPNRSQVASATSDSDQGAERSGSQLDSGAKPGIGV</sequence>
<accession>A0A8J2NC41</accession>
<protein>
    <submittedName>
        <fullName evidence="2">Uncharacterized protein</fullName>
    </submittedName>
</protein>
<feature type="region of interest" description="Disordered" evidence="1">
    <location>
        <begin position="103"/>
        <end position="143"/>
    </location>
</feature>
<dbReference type="GeneID" id="67012393"/>